<dbReference type="PANTHER" id="PTHR32309:SF13">
    <property type="entry name" value="FERRIC ENTEROBACTIN TRANSPORT PROTEIN FEPE"/>
    <property type="match status" value="1"/>
</dbReference>
<keyword evidence="12" id="KW-1133">Transmembrane helix</keyword>
<dbReference type="AlphaFoldDB" id="A0A512MBZ2"/>
<comment type="caution">
    <text evidence="14">The sequence shown here is derived from an EMBL/GenBank/DDBJ whole genome shotgun (WGS) entry which is preliminary data.</text>
</comment>
<feature type="transmembrane region" description="Helical" evidence="12">
    <location>
        <begin position="23"/>
        <end position="44"/>
    </location>
</feature>
<evidence type="ECO:0000256" key="10">
    <source>
        <dbReference type="SAM" id="Coils"/>
    </source>
</evidence>
<evidence type="ECO:0000256" key="11">
    <source>
        <dbReference type="SAM" id="MobiDB-lite"/>
    </source>
</evidence>
<keyword evidence="15" id="KW-1185">Reference proteome</keyword>
<evidence type="ECO:0000313" key="15">
    <source>
        <dbReference type="Proteomes" id="UP000321577"/>
    </source>
</evidence>
<dbReference type="GO" id="GO:0004715">
    <property type="term" value="F:non-membrane spanning protein tyrosine kinase activity"/>
    <property type="evidence" value="ECO:0007669"/>
    <property type="project" value="UniProtKB-EC"/>
</dbReference>
<dbReference type="NCBIfam" id="TIGR01007">
    <property type="entry name" value="eps_fam"/>
    <property type="match status" value="1"/>
</dbReference>
<evidence type="ECO:0000313" key="14">
    <source>
        <dbReference type="EMBL" id="GEP44248.1"/>
    </source>
</evidence>
<keyword evidence="7" id="KW-0067">ATP-binding</keyword>
<feature type="region of interest" description="Disordered" evidence="11">
    <location>
        <begin position="692"/>
        <end position="731"/>
    </location>
</feature>
<dbReference type="RefSeq" id="WP_146852018.1">
    <property type="nucleotide sequence ID" value="NZ_BKAG01000027.1"/>
</dbReference>
<evidence type="ECO:0000256" key="8">
    <source>
        <dbReference type="ARBA" id="ARBA00023137"/>
    </source>
</evidence>
<dbReference type="InterPro" id="IPR025669">
    <property type="entry name" value="AAA_dom"/>
</dbReference>
<name>A0A512MBZ2_9BACT</name>
<dbReference type="InterPro" id="IPR050445">
    <property type="entry name" value="Bact_polysacc_biosynth/exp"/>
</dbReference>
<evidence type="ECO:0000259" key="13">
    <source>
        <dbReference type="Pfam" id="PF13614"/>
    </source>
</evidence>
<evidence type="ECO:0000256" key="2">
    <source>
        <dbReference type="ARBA" id="ARBA00008883"/>
    </source>
</evidence>
<feature type="coiled-coil region" evidence="10">
    <location>
        <begin position="166"/>
        <end position="200"/>
    </location>
</feature>
<dbReference type="GO" id="GO:0005524">
    <property type="term" value="F:ATP binding"/>
    <property type="evidence" value="ECO:0007669"/>
    <property type="project" value="UniProtKB-KW"/>
</dbReference>
<dbReference type="FunFam" id="3.40.50.300:FF:000527">
    <property type="entry name" value="Tyrosine-protein kinase etk"/>
    <property type="match status" value="1"/>
</dbReference>
<dbReference type="InterPro" id="IPR005702">
    <property type="entry name" value="Wzc-like_C"/>
</dbReference>
<evidence type="ECO:0000256" key="12">
    <source>
        <dbReference type="SAM" id="Phobius"/>
    </source>
</evidence>
<accession>A0A512MBZ2</accession>
<evidence type="ECO:0000256" key="3">
    <source>
        <dbReference type="ARBA" id="ARBA00011903"/>
    </source>
</evidence>
<keyword evidence="10" id="KW-0175">Coiled coil</keyword>
<keyword evidence="12" id="KW-0812">Transmembrane</keyword>
<evidence type="ECO:0000256" key="5">
    <source>
        <dbReference type="ARBA" id="ARBA00022741"/>
    </source>
</evidence>
<dbReference type="OrthoDB" id="9794577at2"/>
<feature type="transmembrane region" description="Helical" evidence="12">
    <location>
        <begin position="418"/>
        <end position="438"/>
    </location>
</feature>
<keyword evidence="4" id="KW-0808">Transferase</keyword>
<proteinExistence type="inferred from homology"/>
<evidence type="ECO:0000256" key="4">
    <source>
        <dbReference type="ARBA" id="ARBA00022679"/>
    </source>
</evidence>
<keyword evidence="8" id="KW-0829">Tyrosine-protein kinase</keyword>
<dbReference type="CDD" id="cd05387">
    <property type="entry name" value="BY-kinase"/>
    <property type="match status" value="1"/>
</dbReference>
<evidence type="ECO:0000256" key="1">
    <source>
        <dbReference type="ARBA" id="ARBA00007316"/>
    </source>
</evidence>
<gene>
    <name evidence="14" type="ORF">BGE01nite_35390</name>
</gene>
<dbReference type="Proteomes" id="UP000321577">
    <property type="component" value="Unassembled WGS sequence"/>
</dbReference>
<keyword evidence="5" id="KW-0547">Nucleotide-binding</keyword>
<dbReference type="SUPFAM" id="SSF52540">
    <property type="entry name" value="P-loop containing nucleoside triphosphate hydrolases"/>
    <property type="match status" value="1"/>
</dbReference>
<dbReference type="InterPro" id="IPR027417">
    <property type="entry name" value="P-loop_NTPase"/>
</dbReference>
<sequence>MSEAGKDIQAQAIDSWQIIRNRFGLICLSFLLVFATAAIITYIMPRKYRGRVEMKIERLQNKVQVFNRDTSDMLAGSDVFVKTEFESINKPETLYPVIEKLDLQKKWSLPSRQAALGKLQGNLNAQSMPRSDFVIIEFYDQDAALAADVANAVASSYMTQRIEIDSSQKREALERMQKQIAEQESLRDQARAKMLEAKKKAGIVGDWIAGGGPSITPGVSLATSKDGMVASREQAMLQSDLEVQNLTSELEQLDKLSPDELVARASGLRLDNPNLTSMTAEYQKLQITREGLSQQGLGRKHPLVQTADKQLAKSKELILAETQSYIEGLKNRFDAAKMRRETLQTYSKEADKEQISKGATYNDYKIAMDDVTYIEALLLKFRESYSENNASLQLVKSPATIYAKAEAEGRPSKPNISLNLALGGVLGLMFGLGLAFFLEYMDTTVKSLDDVERFLGVPVLAVVPKNVGVLHRTSGFNPDAEAYRILRTNIEFNRRNPEANCITVTSGGAGEGKSTTLCNLATVCAQGGYSVLLIDADLRRPSLHRLFDVSNANGLTNYLTMNIRLEDVVVRTPIDNLYFLPSGLLPADSAGILNSQRMSELIADVKSRFDLVLIDSPPILGVSDASVLSNEADMTMLVVQHRKLPRHMLMRVKQTVENVGGRVLGVVLNNVDVRSDSQYQYYTSYYTYYSPNNQAAAPGEQPQKRRRRSDAPAAPNAAPSPASRAPQGDLF</sequence>
<comment type="catalytic activity">
    <reaction evidence="9">
        <text>L-tyrosyl-[protein] + ATP = O-phospho-L-tyrosyl-[protein] + ADP + H(+)</text>
        <dbReference type="Rhea" id="RHEA:10596"/>
        <dbReference type="Rhea" id="RHEA-COMP:10136"/>
        <dbReference type="Rhea" id="RHEA-COMP:20101"/>
        <dbReference type="ChEBI" id="CHEBI:15378"/>
        <dbReference type="ChEBI" id="CHEBI:30616"/>
        <dbReference type="ChEBI" id="CHEBI:46858"/>
        <dbReference type="ChEBI" id="CHEBI:61978"/>
        <dbReference type="ChEBI" id="CHEBI:456216"/>
        <dbReference type="EC" id="2.7.10.2"/>
    </reaction>
</comment>
<comment type="similarity">
    <text evidence="2">Belongs to the etk/wzc family.</text>
</comment>
<keyword evidence="12" id="KW-0472">Membrane</keyword>
<dbReference type="GO" id="GO:0042802">
    <property type="term" value="F:identical protein binding"/>
    <property type="evidence" value="ECO:0007669"/>
    <property type="project" value="UniProtKB-ARBA"/>
</dbReference>
<evidence type="ECO:0000256" key="7">
    <source>
        <dbReference type="ARBA" id="ARBA00022840"/>
    </source>
</evidence>
<feature type="compositionally biased region" description="Low complexity" evidence="11">
    <location>
        <begin position="711"/>
        <end position="731"/>
    </location>
</feature>
<feature type="coiled-coil region" evidence="10">
    <location>
        <begin position="236"/>
        <end position="295"/>
    </location>
</feature>
<evidence type="ECO:0000256" key="9">
    <source>
        <dbReference type="ARBA" id="ARBA00051245"/>
    </source>
</evidence>
<reference evidence="14 15" key="1">
    <citation type="submission" date="2019-07" db="EMBL/GenBank/DDBJ databases">
        <title>Whole genome shotgun sequence of Brevifollis gellanilyticus NBRC 108608.</title>
        <authorList>
            <person name="Hosoyama A."/>
            <person name="Uohara A."/>
            <person name="Ohji S."/>
            <person name="Ichikawa N."/>
        </authorList>
    </citation>
    <scope>NUCLEOTIDE SEQUENCE [LARGE SCALE GENOMIC DNA]</scope>
    <source>
        <strain evidence="14 15">NBRC 108608</strain>
    </source>
</reference>
<dbReference type="Pfam" id="PF13614">
    <property type="entry name" value="AAA_31"/>
    <property type="match status" value="1"/>
</dbReference>
<dbReference type="EMBL" id="BKAG01000027">
    <property type="protein sequence ID" value="GEP44248.1"/>
    <property type="molecule type" value="Genomic_DNA"/>
</dbReference>
<protein>
    <recommendedName>
        <fullName evidence="3">non-specific protein-tyrosine kinase</fullName>
        <ecNumber evidence="3">2.7.10.2</ecNumber>
    </recommendedName>
</protein>
<evidence type="ECO:0000256" key="6">
    <source>
        <dbReference type="ARBA" id="ARBA00022777"/>
    </source>
</evidence>
<organism evidence="14 15">
    <name type="scientific">Brevifollis gellanilyticus</name>
    <dbReference type="NCBI Taxonomy" id="748831"/>
    <lineage>
        <taxon>Bacteria</taxon>
        <taxon>Pseudomonadati</taxon>
        <taxon>Verrucomicrobiota</taxon>
        <taxon>Verrucomicrobiia</taxon>
        <taxon>Verrucomicrobiales</taxon>
        <taxon>Verrucomicrobiaceae</taxon>
    </lineage>
</organism>
<keyword evidence="6" id="KW-0418">Kinase</keyword>
<dbReference type="Gene3D" id="3.40.50.300">
    <property type="entry name" value="P-loop containing nucleotide triphosphate hydrolases"/>
    <property type="match status" value="1"/>
</dbReference>
<dbReference type="PANTHER" id="PTHR32309">
    <property type="entry name" value="TYROSINE-PROTEIN KINASE"/>
    <property type="match status" value="1"/>
</dbReference>
<dbReference type="GO" id="GO:0005886">
    <property type="term" value="C:plasma membrane"/>
    <property type="evidence" value="ECO:0007669"/>
    <property type="project" value="UniProtKB-ARBA"/>
</dbReference>
<dbReference type="EC" id="2.7.10.2" evidence="3"/>
<feature type="domain" description="AAA" evidence="13">
    <location>
        <begin position="502"/>
        <end position="659"/>
    </location>
</feature>
<comment type="similarity">
    <text evidence="1">Belongs to the CpsD/CapB family.</text>
</comment>